<dbReference type="RefSeq" id="WP_133443605.1">
    <property type="nucleotide sequence ID" value="NZ_SCWB01000007.1"/>
</dbReference>
<dbReference type="PROSITE" id="PS50943">
    <property type="entry name" value="HTH_CROC1"/>
    <property type="match status" value="1"/>
</dbReference>
<dbReference type="Pfam" id="PF01381">
    <property type="entry name" value="HTH_3"/>
    <property type="match status" value="1"/>
</dbReference>
<keyword evidence="3" id="KW-1185">Reference proteome</keyword>
<gene>
    <name evidence="2" type="ORF">ERX29_05010</name>
</gene>
<dbReference type="Proteomes" id="UP000294802">
    <property type="component" value="Unassembled WGS sequence"/>
</dbReference>
<dbReference type="OrthoDB" id="1798756at2"/>
<dbReference type="EMBL" id="SCWB01000007">
    <property type="protein sequence ID" value="TDM11955.1"/>
    <property type="molecule type" value="Genomic_DNA"/>
</dbReference>
<dbReference type="SMART" id="SM00530">
    <property type="entry name" value="HTH_XRE"/>
    <property type="match status" value="1"/>
</dbReference>
<reference evidence="2 3" key="1">
    <citation type="submission" date="2019-01" db="EMBL/GenBank/DDBJ databases">
        <title>Draft genome sequences of the type strains of six Macrococcus species.</title>
        <authorList>
            <person name="Mazhar S."/>
            <person name="Altermann E."/>
            <person name="Hill C."/>
            <person name="Mcauliffe O."/>
        </authorList>
    </citation>
    <scope>NUCLEOTIDE SEQUENCE [LARGE SCALE GENOMIC DNA]</scope>
    <source>
        <strain evidence="2 3">CCM4815</strain>
    </source>
</reference>
<dbReference type="GO" id="GO:0003677">
    <property type="term" value="F:DNA binding"/>
    <property type="evidence" value="ECO:0007669"/>
    <property type="project" value="InterPro"/>
</dbReference>
<comment type="caution">
    <text evidence="2">The sequence shown here is derived from an EMBL/GenBank/DDBJ whole genome shotgun (WGS) entry which is preliminary data.</text>
</comment>
<sequence length="76" mass="8331">MKHPKLANLKYIVNICTLIGKLRILAGYSIVEAADYAELTVKELSDIEAGLNLAVDFNLIVSLCHLYGVDVEKLVA</sequence>
<feature type="domain" description="HTH cro/C1-type" evidence="1">
    <location>
        <begin position="19"/>
        <end position="74"/>
    </location>
</feature>
<dbReference type="InterPro" id="IPR010982">
    <property type="entry name" value="Lambda_DNA-bd_dom_sf"/>
</dbReference>
<evidence type="ECO:0000259" key="1">
    <source>
        <dbReference type="PROSITE" id="PS50943"/>
    </source>
</evidence>
<evidence type="ECO:0000313" key="3">
    <source>
        <dbReference type="Proteomes" id="UP000294802"/>
    </source>
</evidence>
<name>A0A4R6BUP8_9STAP</name>
<evidence type="ECO:0000313" key="2">
    <source>
        <dbReference type="EMBL" id="TDM11955.1"/>
    </source>
</evidence>
<accession>A0A4R6BUP8</accession>
<dbReference type="Gene3D" id="1.10.260.40">
    <property type="entry name" value="lambda repressor-like DNA-binding domains"/>
    <property type="match status" value="1"/>
</dbReference>
<protein>
    <submittedName>
        <fullName evidence="2">XRE family transcriptional regulator</fullName>
    </submittedName>
</protein>
<dbReference type="InterPro" id="IPR001387">
    <property type="entry name" value="Cro/C1-type_HTH"/>
</dbReference>
<proteinExistence type="predicted"/>
<dbReference type="AlphaFoldDB" id="A0A4R6BUP8"/>
<organism evidence="2 3">
    <name type="scientific">Macrococcus lamae</name>
    <dbReference type="NCBI Taxonomy" id="198484"/>
    <lineage>
        <taxon>Bacteria</taxon>
        <taxon>Bacillati</taxon>
        <taxon>Bacillota</taxon>
        <taxon>Bacilli</taxon>
        <taxon>Bacillales</taxon>
        <taxon>Staphylococcaceae</taxon>
        <taxon>Macrococcus</taxon>
    </lineage>
</organism>
<dbReference type="CDD" id="cd00093">
    <property type="entry name" value="HTH_XRE"/>
    <property type="match status" value="1"/>
</dbReference>
<dbReference type="SUPFAM" id="SSF47413">
    <property type="entry name" value="lambda repressor-like DNA-binding domains"/>
    <property type="match status" value="1"/>
</dbReference>